<dbReference type="InterPro" id="IPR028427">
    <property type="entry name" value="Met_Sox_Rdtase_MsrB"/>
</dbReference>
<dbReference type="AlphaFoldDB" id="A0AAE0L9X6"/>
<feature type="domain" description="MsrB" evidence="3">
    <location>
        <begin position="91"/>
        <end position="218"/>
    </location>
</feature>
<evidence type="ECO:0000313" key="5">
    <source>
        <dbReference type="Proteomes" id="UP001190700"/>
    </source>
</evidence>
<evidence type="ECO:0000256" key="2">
    <source>
        <dbReference type="ARBA" id="ARBA00023002"/>
    </source>
</evidence>
<comment type="caution">
    <text evidence="4">The sequence shown here is derived from an EMBL/GenBank/DDBJ whole genome shotgun (WGS) entry which is preliminary data.</text>
</comment>
<feature type="non-terminal residue" evidence="4">
    <location>
        <position position="218"/>
    </location>
</feature>
<accession>A0AAE0L9X6</accession>
<dbReference type="InterPro" id="IPR002579">
    <property type="entry name" value="Met_Sox_Rdtase_MsrB_dom"/>
</dbReference>
<dbReference type="EMBL" id="LGRX02006254">
    <property type="protein sequence ID" value="KAK3277099.1"/>
    <property type="molecule type" value="Genomic_DNA"/>
</dbReference>
<keyword evidence="5" id="KW-1185">Reference proteome</keyword>
<dbReference type="InterPro" id="IPR011057">
    <property type="entry name" value="Mss4-like_sf"/>
</dbReference>
<dbReference type="SUPFAM" id="SSF51316">
    <property type="entry name" value="Mss4-like"/>
    <property type="match status" value="1"/>
</dbReference>
<evidence type="ECO:0000259" key="3">
    <source>
        <dbReference type="PROSITE" id="PS51790"/>
    </source>
</evidence>
<protein>
    <recommendedName>
        <fullName evidence="3">MsrB domain-containing protein</fullName>
    </recommendedName>
</protein>
<evidence type="ECO:0000313" key="4">
    <source>
        <dbReference type="EMBL" id="KAK3277099.1"/>
    </source>
</evidence>
<sequence>MASSAFLAVPSAYAIRPLTNRCRTLPRARAFGHQRSHQARLRHFVSASVQPTGESASTSTRRVVGFVYPWVLLWLSNQQLPVGDVAEKKSDEEWKTVLSPEAYNVLVKRGTERAGSSPLDKLYAPGTYSCAACDSPLFSSETKFNSGTGWPSFFDPLPGQVDLTLQLMYCLGDFGAREVRCHNCGGHLGHMFTDVEYFSRGTPVAPGASERVSETCLG</sequence>
<dbReference type="PANTHER" id="PTHR10173:SF57">
    <property type="entry name" value="PEPTIDE-METHIONINE (R)-S-OXIDE REDUCTASE"/>
    <property type="match status" value="1"/>
</dbReference>
<dbReference type="GO" id="GO:0033743">
    <property type="term" value="F:peptide-methionine (R)-S-oxide reductase activity"/>
    <property type="evidence" value="ECO:0007669"/>
    <property type="project" value="InterPro"/>
</dbReference>
<gene>
    <name evidence="4" type="ORF">CYMTET_14874</name>
</gene>
<dbReference type="Gene3D" id="2.170.150.20">
    <property type="entry name" value="Peptide methionine sulfoxide reductase"/>
    <property type="match status" value="1"/>
</dbReference>
<name>A0AAE0L9X6_9CHLO</name>
<reference evidence="4 5" key="1">
    <citation type="journal article" date="2015" name="Genome Biol. Evol.">
        <title>Comparative Genomics of a Bacterivorous Green Alga Reveals Evolutionary Causalities and Consequences of Phago-Mixotrophic Mode of Nutrition.</title>
        <authorList>
            <person name="Burns J.A."/>
            <person name="Paasch A."/>
            <person name="Narechania A."/>
            <person name="Kim E."/>
        </authorList>
    </citation>
    <scope>NUCLEOTIDE SEQUENCE [LARGE SCALE GENOMIC DNA]</scope>
    <source>
        <strain evidence="4 5">PLY_AMNH</strain>
    </source>
</reference>
<dbReference type="GO" id="GO:0005737">
    <property type="term" value="C:cytoplasm"/>
    <property type="evidence" value="ECO:0007669"/>
    <property type="project" value="TreeGrafter"/>
</dbReference>
<organism evidence="4 5">
    <name type="scientific">Cymbomonas tetramitiformis</name>
    <dbReference type="NCBI Taxonomy" id="36881"/>
    <lineage>
        <taxon>Eukaryota</taxon>
        <taxon>Viridiplantae</taxon>
        <taxon>Chlorophyta</taxon>
        <taxon>Pyramimonadophyceae</taxon>
        <taxon>Pyramimonadales</taxon>
        <taxon>Pyramimonadaceae</taxon>
        <taxon>Cymbomonas</taxon>
    </lineage>
</organism>
<dbReference type="PROSITE" id="PS51790">
    <property type="entry name" value="MSRB"/>
    <property type="match status" value="1"/>
</dbReference>
<dbReference type="Pfam" id="PF01641">
    <property type="entry name" value="SelR"/>
    <property type="match status" value="1"/>
</dbReference>
<dbReference type="GO" id="GO:0030091">
    <property type="term" value="P:protein repair"/>
    <property type="evidence" value="ECO:0007669"/>
    <property type="project" value="InterPro"/>
</dbReference>
<keyword evidence="2" id="KW-0560">Oxidoreductase</keyword>
<evidence type="ECO:0000256" key="1">
    <source>
        <dbReference type="ARBA" id="ARBA00007174"/>
    </source>
</evidence>
<comment type="similarity">
    <text evidence="1">Belongs to the MsrB Met sulfoxide reductase family.</text>
</comment>
<proteinExistence type="inferred from homology"/>
<dbReference type="Proteomes" id="UP001190700">
    <property type="component" value="Unassembled WGS sequence"/>
</dbReference>
<dbReference type="PANTHER" id="PTHR10173">
    <property type="entry name" value="METHIONINE SULFOXIDE REDUCTASE"/>
    <property type="match status" value="1"/>
</dbReference>
<dbReference type="GO" id="GO:0006979">
    <property type="term" value="P:response to oxidative stress"/>
    <property type="evidence" value="ECO:0007669"/>
    <property type="project" value="InterPro"/>
</dbReference>